<evidence type="ECO:0008006" key="3">
    <source>
        <dbReference type="Google" id="ProtNLM"/>
    </source>
</evidence>
<dbReference type="AlphaFoldDB" id="A0A5C4U3U2"/>
<comment type="caution">
    <text evidence="1">The sequence shown here is derived from an EMBL/GenBank/DDBJ whole genome shotgun (WGS) entry which is preliminary data.</text>
</comment>
<keyword evidence="2" id="KW-1185">Reference proteome</keyword>
<dbReference type="Proteomes" id="UP000312032">
    <property type="component" value="Unassembled WGS sequence"/>
</dbReference>
<accession>A0A5C4U3U2</accession>
<dbReference type="EMBL" id="VDHJ01000009">
    <property type="protein sequence ID" value="TNL96862.1"/>
    <property type="molecule type" value="Genomic_DNA"/>
</dbReference>
<gene>
    <name evidence="1" type="ORF">FHE74_07555</name>
</gene>
<organism evidence="1 2">
    <name type="scientific">Corynebacterium tapiri</name>
    <dbReference type="NCBI Taxonomy" id="1448266"/>
    <lineage>
        <taxon>Bacteria</taxon>
        <taxon>Bacillati</taxon>
        <taxon>Actinomycetota</taxon>
        <taxon>Actinomycetes</taxon>
        <taxon>Mycobacteriales</taxon>
        <taxon>Corynebacteriaceae</taxon>
        <taxon>Corynebacterium</taxon>
    </lineage>
</organism>
<reference evidence="1 2" key="1">
    <citation type="submission" date="2019-06" db="EMBL/GenBank/DDBJ databases">
        <authorList>
            <person name="Li J."/>
        </authorList>
    </citation>
    <scope>NUCLEOTIDE SEQUENCE [LARGE SCALE GENOMIC DNA]</scope>
    <source>
        <strain evidence="1 2">LMG 28165</strain>
    </source>
</reference>
<dbReference type="OrthoDB" id="5242876at2"/>
<sequence>MFAPLRPIDSSIENDLDNLHPQALRSVYWEIAPDIAVNIAAMGHSRLEKEAWFFARFADYGQCGVTLSFPTGARATVLYCAPHDAPRAQTLESGPVSDDAQIITSLFIDPQLRSQGMEAVLLDAAVMNLTHRGFPAVEAFGVYEGAEVESFDRHGRAGIMRAEELMSAGFELVRDHPVMPRLRLELPPASDILSAAEAESLLRSAEMAHAR</sequence>
<dbReference type="RefSeq" id="WP_139465891.1">
    <property type="nucleotide sequence ID" value="NZ_VDHJ01000009.1"/>
</dbReference>
<protein>
    <recommendedName>
        <fullName evidence="3">GNAT family N-acetyltransferase</fullName>
    </recommendedName>
</protein>
<evidence type="ECO:0000313" key="2">
    <source>
        <dbReference type="Proteomes" id="UP000312032"/>
    </source>
</evidence>
<proteinExistence type="predicted"/>
<name>A0A5C4U3U2_9CORY</name>
<evidence type="ECO:0000313" key="1">
    <source>
        <dbReference type="EMBL" id="TNL96862.1"/>
    </source>
</evidence>